<dbReference type="EMBL" id="AP022566">
    <property type="protein sequence ID" value="BBX30427.1"/>
    <property type="molecule type" value="Genomic_DNA"/>
</dbReference>
<protein>
    <submittedName>
        <fullName evidence="1">Uncharacterized protein</fullName>
    </submittedName>
</protein>
<reference evidence="1 2" key="1">
    <citation type="journal article" date="2019" name="Emerg. Microbes Infect.">
        <title>Comprehensive subspecies identification of 175 nontuberculous mycobacteria species based on 7547 genomic profiles.</title>
        <authorList>
            <person name="Matsumoto Y."/>
            <person name="Kinjo T."/>
            <person name="Motooka D."/>
            <person name="Nabeya D."/>
            <person name="Jung N."/>
            <person name="Uechi K."/>
            <person name="Horii T."/>
            <person name="Iida T."/>
            <person name="Fujita J."/>
            <person name="Nakamura S."/>
        </authorList>
    </citation>
    <scope>NUCLEOTIDE SEQUENCE [LARGE SCALE GENOMIC DNA]</scope>
    <source>
        <strain evidence="1 2">JCM 12272</strain>
        <plasmid evidence="1">pJCM12272</plasmid>
    </source>
</reference>
<name>A0A6N4V3E3_9MYCO</name>
<keyword evidence="2" id="KW-1185">Reference proteome</keyword>
<geneLocation type="plasmid" evidence="1 2">
    <name>pJCM12272</name>
</geneLocation>
<accession>A0A6N4V3E3</accession>
<evidence type="ECO:0000313" key="1">
    <source>
        <dbReference type="EMBL" id="BBX30427.1"/>
    </source>
</evidence>
<keyword evidence="1" id="KW-0614">Plasmid</keyword>
<dbReference type="Proteomes" id="UP000466906">
    <property type="component" value="Plasmid pJCM12272"/>
</dbReference>
<dbReference type="KEGG" id="malv:MALV_55520"/>
<dbReference type="AlphaFoldDB" id="A0A6N4V3E3"/>
<proteinExistence type="predicted"/>
<gene>
    <name evidence="1" type="ORF">MALV_55520</name>
</gene>
<sequence>MMGVRDARQAARTDLMAVVFSAAQSIGKGFRRAEDDWRPMLFFRTSPDGPVTIAAVPLIAENKALTAVMIEHLLKSVNAIEAVWLTSAWMVTRPLGILNADTIRPSLQPDRREILMLAHAGPDFVVARSADINRRPGKPPTIDQLGETWADGLELDGLFVEALRRGLG</sequence>
<evidence type="ECO:0000313" key="2">
    <source>
        <dbReference type="Proteomes" id="UP000466906"/>
    </source>
</evidence>
<organism evidence="1 2">
    <name type="scientific">Mycolicibacterium alvei</name>
    <dbReference type="NCBI Taxonomy" id="67081"/>
    <lineage>
        <taxon>Bacteria</taxon>
        <taxon>Bacillati</taxon>
        <taxon>Actinomycetota</taxon>
        <taxon>Actinomycetes</taxon>
        <taxon>Mycobacteriales</taxon>
        <taxon>Mycobacteriaceae</taxon>
        <taxon>Mycolicibacterium</taxon>
    </lineage>
</organism>